<dbReference type="PROSITE" id="PS51257">
    <property type="entry name" value="PROKAR_LIPOPROTEIN"/>
    <property type="match status" value="1"/>
</dbReference>
<dbReference type="Proteomes" id="UP001597374">
    <property type="component" value="Unassembled WGS sequence"/>
</dbReference>
<dbReference type="InterPro" id="IPR013784">
    <property type="entry name" value="Carb-bd-like_fold"/>
</dbReference>
<organism evidence="4 5">
    <name type="scientific">Pontibacter ruber</name>
    <dbReference type="NCBI Taxonomy" id="1343895"/>
    <lineage>
        <taxon>Bacteria</taxon>
        <taxon>Pseudomonadati</taxon>
        <taxon>Bacteroidota</taxon>
        <taxon>Cytophagia</taxon>
        <taxon>Cytophagales</taxon>
        <taxon>Hymenobacteraceae</taxon>
        <taxon>Pontibacter</taxon>
    </lineage>
</organism>
<feature type="region of interest" description="Disordered" evidence="2">
    <location>
        <begin position="22"/>
        <end position="44"/>
    </location>
</feature>
<accession>A0ABW5CW89</accession>
<evidence type="ECO:0000256" key="2">
    <source>
        <dbReference type="SAM" id="MobiDB-lite"/>
    </source>
</evidence>
<feature type="domain" description="SbsA Ig-like" evidence="3">
    <location>
        <begin position="31"/>
        <end position="130"/>
    </location>
</feature>
<keyword evidence="5" id="KW-1185">Reference proteome</keyword>
<evidence type="ECO:0000259" key="3">
    <source>
        <dbReference type="Pfam" id="PF13205"/>
    </source>
</evidence>
<evidence type="ECO:0000256" key="1">
    <source>
        <dbReference type="ARBA" id="ARBA00022729"/>
    </source>
</evidence>
<name>A0ABW5CW89_9BACT</name>
<gene>
    <name evidence="4" type="ORF">ACFSKP_10735</name>
</gene>
<dbReference type="EMBL" id="JBHUIM010000001">
    <property type="protein sequence ID" value="MFD2246731.1"/>
    <property type="molecule type" value="Genomic_DNA"/>
</dbReference>
<proteinExistence type="predicted"/>
<dbReference type="Gene3D" id="2.60.40.1220">
    <property type="match status" value="1"/>
</dbReference>
<evidence type="ECO:0000313" key="5">
    <source>
        <dbReference type="Proteomes" id="UP001597374"/>
    </source>
</evidence>
<protein>
    <submittedName>
        <fullName evidence="4">Ig-like domain-containing protein</fullName>
    </submittedName>
</protein>
<evidence type="ECO:0000313" key="4">
    <source>
        <dbReference type="EMBL" id="MFD2246731.1"/>
    </source>
</evidence>
<comment type="caution">
    <text evidence="4">The sequence shown here is derived from an EMBL/GenBank/DDBJ whole genome shotgun (WGS) entry which is preliminary data.</text>
</comment>
<dbReference type="RefSeq" id="WP_250428509.1">
    <property type="nucleotide sequence ID" value="NZ_JALPRR010000001.1"/>
</dbReference>
<keyword evidence="1" id="KW-0732">Signal</keyword>
<dbReference type="SUPFAM" id="SSF49452">
    <property type="entry name" value="Starch-binding domain-like"/>
    <property type="match status" value="1"/>
</dbReference>
<dbReference type="Pfam" id="PF13205">
    <property type="entry name" value="Big_5"/>
    <property type="match status" value="1"/>
</dbReference>
<dbReference type="InterPro" id="IPR032812">
    <property type="entry name" value="SbsA_Ig"/>
</dbReference>
<sequence>MKFFNTFFASATIAAVTSCASISTPEGGEKDTASPTLKNSNPKNQALNVNTQTITLEFDEEVQPNNLQRELLITPFTENNYKVRTNRERMELTFDQPLEQNTTYTFNFRKGVQDITEKNIAENLQLTFSTGAFIDSSRVSGKVVDLLTQAPEKEAVVALYPAGDTTDIRKSRPYYQTQTSAAGEFSFENIKEGPYRIYALIDKNNNAIYDSESEKVAYLTQAVNITPQPQEVALQTVKLDTKKPILQRRENFTDRFVANYNEGISSFSGAPAQSPKDSLIYKIGTDGKAIDIFGGKVFSGGEVVLTALDSAGNRTTDTLKIAFEGKRAQRIKGAQLKQTQAATAGNYRVGQAITIELETPVRITSKEPVSIMADSLVLRKLKYPEEVSLDRTATEMTFTLPAVNGNKGQISLALDSLGIVPVQGTGLRFPRLPITIAENRGAGSVKGTVTTKETSYTIELLNDKYKPVQQIRNKSTFNFRNIEPGNYYLRVLVDENKDGKWTAADPELKRAAEKVYLYPKPLDIRANWEMEGVKLEF</sequence>
<dbReference type="InterPro" id="IPR014755">
    <property type="entry name" value="Cu-Rt/internalin_Ig-like"/>
</dbReference>
<reference evidence="5" key="1">
    <citation type="journal article" date="2019" name="Int. J. Syst. Evol. Microbiol.">
        <title>The Global Catalogue of Microorganisms (GCM) 10K type strain sequencing project: providing services to taxonomists for standard genome sequencing and annotation.</title>
        <authorList>
            <consortium name="The Broad Institute Genomics Platform"/>
            <consortium name="The Broad Institute Genome Sequencing Center for Infectious Disease"/>
            <person name="Wu L."/>
            <person name="Ma J."/>
        </authorList>
    </citation>
    <scope>NUCLEOTIDE SEQUENCE [LARGE SCALE GENOMIC DNA]</scope>
    <source>
        <strain evidence="5">CGMCC 4.1782</strain>
    </source>
</reference>
<feature type="compositionally biased region" description="Polar residues" evidence="2">
    <location>
        <begin position="33"/>
        <end position="44"/>
    </location>
</feature>